<dbReference type="PANTHER" id="PTHR46098:SF1">
    <property type="entry name" value="TRNA (CYTOSINE(38)-C(5))-METHYLTRANSFERASE"/>
    <property type="match status" value="1"/>
</dbReference>
<protein>
    <recommendedName>
        <fullName evidence="5">tRNA (cytosine(38)-C(5))-methyltransferase</fullName>
        <ecNumber evidence="4">2.1.1.204</ecNumber>
    </recommendedName>
    <alternativeName>
        <fullName evidence="6">DNA (cytosine-5)-methyltransferase-like protein 2</fullName>
    </alternativeName>
</protein>
<comment type="caution">
    <text evidence="9">The sequence shown here is derived from an EMBL/GenBank/DDBJ whole genome shotgun (WGS) entry which is preliminary data.</text>
</comment>
<evidence type="ECO:0000256" key="4">
    <source>
        <dbReference type="ARBA" id="ARBA00039081"/>
    </source>
</evidence>
<dbReference type="AlphaFoldDB" id="A0A2J7Q3N1"/>
<feature type="active site" evidence="7">
    <location>
        <position position="76"/>
    </location>
</feature>
<keyword evidence="1 7" id="KW-0489">Methyltransferase</keyword>
<dbReference type="PANTHER" id="PTHR46098">
    <property type="entry name" value="TRNA (CYTOSINE(38)-C(5))-METHYLTRANSFERASE"/>
    <property type="match status" value="1"/>
</dbReference>
<evidence type="ECO:0000256" key="1">
    <source>
        <dbReference type="ARBA" id="ARBA00022603"/>
    </source>
</evidence>
<dbReference type="EC" id="2.1.1.204" evidence="4"/>
<keyword evidence="2 7" id="KW-0808">Transferase</keyword>
<dbReference type="PROSITE" id="PS51679">
    <property type="entry name" value="SAM_MT_C5"/>
    <property type="match status" value="1"/>
</dbReference>
<dbReference type="Gene3D" id="3.40.50.150">
    <property type="entry name" value="Vaccinia Virus protein VP39"/>
    <property type="match status" value="1"/>
</dbReference>
<accession>A0A2J7Q3N1</accession>
<dbReference type="EMBL" id="NEVH01019065">
    <property type="protein sequence ID" value="PNF23195.1"/>
    <property type="molecule type" value="Genomic_DNA"/>
</dbReference>
<dbReference type="InterPro" id="IPR050750">
    <property type="entry name" value="C5-MTase"/>
</dbReference>
<dbReference type="FunCoup" id="A0A2J7Q3N1">
    <property type="interactions" value="875"/>
</dbReference>
<evidence type="ECO:0000313" key="9">
    <source>
        <dbReference type="EMBL" id="PNF23195.1"/>
    </source>
</evidence>
<dbReference type="Pfam" id="PF00145">
    <property type="entry name" value="DNA_methylase"/>
    <property type="match status" value="1"/>
</dbReference>
<keyword evidence="3 7" id="KW-0949">S-adenosyl-L-methionine</keyword>
<proteinExistence type="inferred from homology"/>
<gene>
    <name evidence="9" type="ORF">B7P43_G02738</name>
</gene>
<dbReference type="Gene3D" id="3.90.120.10">
    <property type="entry name" value="DNA Methylase, subunit A, domain 2"/>
    <property type="match status" value="1"/>
</dbReference>
<dbReference type="GO" id="GO:0005634">
    <property type="term" value="C:nucleus"/>
    <property type="evidence" value="ECO:0007669"/>
    <property type="project" value="TreeGrafter"/>
</dbReference>
<dbReference type="OrthoDB" id="414133at2759"/>
<dbReference type="SUPFAM" id="SSF53335">
    <property type="entry name" value="S-adenosyl-L-methionine-dependent methyltransferases"/>
    <property type="match status" value="1"/>
</dbReference>
<evidence type="ECO:0000256" key="6">
    <source>
        <dbReference type="ARBA" id="ARBA00042810"/>
    </source>
</evidence>
<dbReference type="STRING" id="105785.A0A2J7Q3N1"/>
<name>A0A2J7Q3N1_9NEOP</name>
<dbReference type="GO" id="GO:0008168">
    <property type="term" value="F:methyltransferase activity"/>
    <property type="evidence" value="ECO:0007669"/>
    <property type="project" value="UniProtKB-KW"/>
</dbReference>
<dbReference type="InterPro" id="IPR001525">
    <property type="entry name" value="C5_MeTfrase"/>
</dbReference>
<dbReference type="PRINTS" id="PR00105">
    <property type="entry name" value="C5METTRFRASE"/>
</dbReference>
<dbReference type="PROSITE" id="PS00095">
    <property type="entry name" value="C5_MTASE_2"/>
    <property type="match status" value="1"/>
</dbReference>
<evidence type="ECO:0000256" key="7">
    <source>
        <dbReference type="PROSITE-ProRule" id="PRU01016"/>
    </source>
</evidence>
<dbReference type="NCBIfam" id="TIGR00675">
    <property type="entry name" value="dcm"/>
    <property type="match status" value="1"/>
</dbReference>
<evidence type="ECO:0000256" key="8">
    <source>
        <dbReference type="RuleBase" id="RU000416"/>
    </source>
</evidence>
<evidence type="ECO:0000313" key="10">
    <source>
        <dbReference type="Proteomes" id="UP000235965"/>
    </source>
</evidence>
<reference evidence="9 10" key="1">
    <citation type="submission" date="2017-12" db="EMBL/GenBank/DDBJ databases">
        <title>Hemimetabolous genomes reveal molecular basis of termite eusociality.</title>
        <authorList>
            <person name="Harrison M.C."/>
            <person name="Jongepier E."/>
            <person name="Robertson H.M."/>
            <person name="Arning N."/>
            <person name="Bitard-Feildel T."/>
            <person name="Chao H."/>
            <person name="Childers C.P."/>
            <person name="Dinh H."/>
            <person name="Doddapaneni H."/>
            <person name="Dugan S."/>
            <person name="Gowin J."/>
            <person name="Greiner C."/>
            <person name="Han Y."/>
            <person name="Hu H."/>
            <person name="Hughes D.S.T."/>
            <person name="Huylmans A.-K."/>
            <person name="Kemena C."/>
            <person name="Kremer L.P.M."/>
            <person name="Lee S.L."/>
            <person name="Lopez-Ezquerra A."/>
            <person name="Mallet L."/>
            <person name="Monroy-Kuhn J.M."/>
            <person name="Moser A."/>
            <person name="Murali S.C."/>
            <person name="Muzny D.M."/>
            <person name="Otani S."/>
            <person name="Piulachs M.-D."/>
            <person name="Poelchau M."/>
            <person name="Qu J."/>
            <person name="Schaub F."/>
            <person name="Wada-Katsumata A."/>
            <person name="Worley K.C."/>
            <person name="Xie Q."/>
            <person name="Ylla G."/>
            <person name="Poulsen M."/>
            <person name="Gibbs R.A."/>
            <person name="Schal C."/>
            <person name="Richards S."/>
            <person name="Belles X."/>
            <person name="Korb J."/>
            <person name="Bornberg-Bauer E."/>
        </authorList>
    </citation>
    <scope>NUCLEOTIDE SEQUENCE [LARGE SCALE GENOMIC DNA]</scope>
    <source>
        <tissue evidence="9">Whole body</tissue>
    </source>
</reference>
<evidence type="ECO:0000256" key="5">
    <source>
        <dbReference type="ARBA" id="ARBA00039681"/>
    </source>
</evidence>
<evidence type="ECO:0000256" key="3">
    <source>
        <dbReference type="ARBA" id="ARBA00022691"/>
    </source>
</evidence>
<dbReference type="InterPro" id="IPR029063">
    <property type="entry name" value="SAM-dependent_MTases_sf"/>
</dbReference>
<organism evidence="9 10">
    <name type="scientific">Cryptotermes secundus</name>
    <dbReference type="NCBI Taxonomy" id="105785"/>
    <lineage>
        <taxon>Eukaryota</taxon>
        <taxon>Metazoa</taxon>
        <taxon>Ecdysozoa</taxon>
        <taxon>Arthropoda</taxon>
        <taxon>Hexapoda</taxon>
        <taxon>Insecta</taxon>
        <taxon>Pterygota</taxon>
        <taxon>Neoptera</taxon>
        <taxon>Polyneoptera</taxon>
        <taxon>Dictyoptera</taxon>
        <taxon>Blattodea</taxon>
        <taxon>Blattoidea</taxon>
        <taxon>Termitoidae</taxon>
        <taxon>Kalotermitidae</taxon>
        <taxon>Cryptotermitinae</taxon>
        <taxon>Cryptotermes</taxon>
    </lineage>
</organism>
<evidence type="ECO:0000256" key="2">
    <source>
        <dbReference type="ARBA" id="ARBA00022679"/>
    </source>
</evidence>
<comment type="similarity">
    <text evidence="7 8">Belongs to the class I-like SAM-binding methyltransferase superfamily. C5-methyltransferase family.</text>
</comment>
<sequence>MKVLELYSGIGGMHFAFKESGIIGEVKVAVDINTIANKVYQHNFPDTKLLQRNIQSLSVDEINGYDIDTILMSPPCQPFTRVGLKRDISDNRTCSFIHLLRIFPHLNTKWKYLIIENVKGFEKSEACKALIKILEDLDFCYQQFILSPSMFSIPNTRHRYYLIAKRRPLYFNFPLQPHIMESLPVPLNTACSFAGTVYEKMAALNSKHKCLVQGNPKTSEGTCYYLNHILETDKSPNYFEQFYVPDRVLEKYAWLLDIVGPHSTRSCCFTKAYGHYVEGTGSVFSPASPDVIANAFEQSHLHSRDTGAQLELLRGLGLRYFTHREVARLMCFPDQAFSLPSDVTIKQSYRILGNSLNVHVVALLLLLMTAGDNTAC</sequence>
<dbReference type="InParanoid" id="A0A2J7Q3N1"/>
<dbReference type="InterPro" id="IPR031303">
    <property type="entry name" value="C5_meth_CS"/>
</dbReference>
<dbReference type="Proteomes" id="UP000235965">
    <property type="component" value="Unassembled WGS sequence"/>
</dbReference>
<keyword evidence="10" id="KW-1185">Reference proteome</keyword>
<dbReference type="GO" id="GO:0032259">
    <property type="term" value="P:methylation"/>
    <property type="evidence" value="ECO:0007669"/>
    <property type="project" value="UniProtKB-KW"/>
</dbReference>